<evidence type="ECO:0000313" key="1">
    <source>
        <dbReference type="EMBL" id="KAL3958105.1"/>
    </source>
</evidence>
<sequence>MHPPPRSLASPARCLLQRCQSRSPSIPAAFRPERCAAAHSSFCTSTASSAQHVQGTNRSPWANHRDTCTTTAGSTAAASSLGRLSLPRPLRHPQAGWSSSWSLTADLTLGPRKPLASHKRFASTVSAASNPS</sequence>
<comment type="caution">
    <text evidence="1">The sequence shown here is derived from an EMBL/GenBank/DDBJ whole genome shotgun (WGS) entry which is preliminary data.</text>
</comment>
<name>A0ACC4DP13_PURLI</name>
<dbReference type="Proteomes" id="UP001638806">
    <property type="component" value="Unassembled WGS sequence"/>
</dbReference>
<evidence type="ECO:0000313" key="2">
    <source>
        <dbReference type="Proteomes" id="UP001638806"/>
    </source>
</evidence>
<gene>
    <name evidence="1" type="ORF">ACCO45_008683</name>
</gene>
<protein>
    <submittedName>
        <fullName evidence="1">Uncharacterized protein</fullName>
    </submittedName>
</protein>
<accession>A0ACC4DP13</accession>
<keyword evidence="2" id="KW-1185">Reference proteome</keyword>
<proteinExistence type="predicted"/>
<organism evidence="1 2">
    <name type="scientific">Purpureocillium lilacinum</name>
    <name type="common">Paecilomyces lilacinus</name>
    <dbReference type="NCBI Taxonomy" id="33203"/>
    <lineage>
        <taxon>Eukaryota</taxon>
        <taxon>Fungi</taxon>
        <taxon>Dikarya</taxon>
        <taxon>Ascomycota</taxon>
        <taxon>Pezizomycotina</taxon>
        <taxon>Sordariomycetes</taxon>
        <taxon>Hypocreomycetidae</taxon>
        <taxon>Hypocreales</taxon>
        <taxon>Ophiocordycipitaceae</taxon>
        <taxon>Purpureocillium</taxon>
    </lineage>
</organism>
<dbReference type="EMBL" id="JBGNUJ010000007">
    <property type="protein sequence ID" value="KAL3958105.1"/>
    <property type="molecule type" value="Genomic_DNA"/>
</dbReference>
<reference evidence="1" key="1">
    <citation type="submission" date="2024-12" db="EMBL/GenBank/DDBJ databases">
        <title>Comparative genomics and development of molecular markers within Purpureocillium lilacinum and among Purpureocillium species.</title>
        <authorList>
            <person name="Yeh Z.-Y."/>
            <person name="Ni N.-T."/>
            <person name="Lo P.-H."/>
            <person name="Mushyakhwo K."/>
            <person name="Lin C.-F."/>
            <person name="Nai Y.-S."/>
        </authorList>
    </citation>
    <scope>NUCLEOTIDE SEQUENCE</scope>
    <source>
        <strain evidence="1">NCHU-NPUST-175</strain>
    </source>
</reference>